<name>A0A9P6AZR1_9AGAM</name>
<organism evidence="2 3">
    <name type="scientific">Hydnum rufescens UP504</name>
    <dbReference type="NCBI Taxonomy" id="1448309"/>
    <lineage>
        <taxon>Eukaryota</taxon>
        <taxon>Fungi</taxon>
        <taxon>Dikarya</taxon>
        <taxon>Basidiomycota</taxon>
        <taxon>Agaricomycotina</taxon>
        <taxon>Agaricomycetes</taxon>
        <taxon>Cantharellales</taxon>
        <taxon>Hydnaceae</taxon>
        <taxon>Hydnum</taxon>
    </lineage>
</organism>
<feature type="compositionally biased region" description="Low complexity" evidence="1">
    <location>
        <begin position="33"/>
        <end position="43"/>
    </location>
</feature>
<dbReference type="Proteomes" id="UP000886523">
    <property type="component" value="Unassembled WGS sequence"/>
</dbReference>
<feature type="region of interest" description="Disordered" evidence="1">
    <location>
        <begin position="168"/>
        <end position="190"/>
    </location>
</feature>
<dbReference type="AlphaFoldDB" id="A0A9P6AZR1"/>
<dbReference type="EMBL" id="MU128961">
    <property type="protein sequence ID" value="KAF9514350.1"/>
    <property type="molecule type" value="Genomic_DNA"/>
</dbReference>
<evidence type="ECO:0000256" key="1">
    <source>
        <dbReference type="SAM" id="MobiDB-lite"/>
    </source>
</evidence>
<comment type="caution">
    <text evidence="2">The sequence shown here is derived from an EMBL/GenBank/DDBJ whole genome shotgun (WGS) entry which is preliminary data.</text>
</comment>
<reference evidence="2" key="1">
    <citation type="journal article" date="2020" name="Nat. Commun.">
        <title>Large-scale genome sequencing of mycorrhizal fungi provides insights into the early evolution of symbiotic traits.</title>
        <authorList>
            <person name="Miyauchi S."/>
            <person name="Kiss E."/>
            <person name="Kuo A."/>
            <person name="Drula E."/>
            <person name="Kohler A."/>
            <person name="Sanchez-Garcia M."/>
            <person name="Morin E."/>
            <person name="Andreopoulos B."/>
            <person name="Barry K.W."/>
            <person name="Bonito G."/>
            <person name="Buee M."/>
            <person name="Carver A."/>
            <person name="Chen C."/>
            <person name="Cichocki N."/>
            <person name="Clum A."/>
            <person name="Culley D."/>
            <person name="Crous P.W."/>
            <person name="Fauchery L."/>
            <person name="Girlanda M."/>
            <person name="Hayes R.D."/>
            <person name="Keri Z."/>
            <person name="LaButti K."/>
            <person name="Lipzen A."/>
            <person name="Lombard V."/>
            <person name="Magnuson J."/>
            <person name="Maillard F."/>
            <person name="Murat C."/>
            <person name="Nolan M."/>
            <person name="Ohm R.A."/>
            <person name="Pangilinan J."/>
            <person name="Pereira M.F."/>
            <person name="Perotto S."/>
            <person name="Peter M."/>
            <person name="Pfister S."/>
            <person name="Riley R."/>
            <person name="Sitrit Y."/>
            <person name="Stielow J.B."/>
            <person name="Szollosi G."/>
            <person name="Zifcakova L."/>
            <person name="Stursova M."/>
            <person name="Spatafora J.W."/>
            <person name="Tedersoo L."/>
            <person name="Vaario L.M."/>
            <person name="Yamada A."/>
            <person name="Yan M."/>
            <person name="Wang P."/>
            <person name="Xu J."/>
            <person name="Bruns T."/>
            <person name="Baldrian P."/>
            <person name="Vilgalys R."/>
            <person name="Dunand C."/>
            <person name="Henrissat B."/>
            <person name="Grigoriev I.V."/>
            <person name="Hibbett D."/>
            <person name="Nagy L.G."/>
            <person name="Martin F.M."/>
        </authorList>
    </citation>
    <scope>NUCLEOTIDE SEQUENCE</scope>
    <source>
        <strain evidence="2">UP504</strain>
    </source>
</reference>
<accession>A0A9P6AZR1</accession>
<evidence type="ECO:0000313" key="3">
    <source>
        <dbReference type="Proteomes" id="UP000886523"/>
    </source>
</evidence>
<protein>
    <submittedName>
        <fullName evidence="2">Uncharacterized protein</fullName>
    </submittedName>
</protein>
<gene>
    <name evidence="2" type="ORF">BS47DRAFT_1361734</name>
</gene>
<evidence type="ECO:0000313" key="2">
    <source>
        <dbReference type="EMBL" id="KAF9514350.1"/>
    </source>
</evidence>
<sequence>MTHTPATADHGLLQGSGRKAAKRQGSDQSGPKQQHASQQQLRQHNQRVPKPGDMPNDPPPFPYNMTKKNMTNVIKTSTTDDNVPSEQPHESHTCYGGAAKAALFALVKTPPNENPEIRQMTQPPFPYTMTKKNMTNASTMTTANGRTNHTCYGGCGVLCENLLNENPGVPQTTHPPPIHVNPATTTGPTQ</sequence>
<keyword evidence="3" id="KW-1185">Reference proteome</keyword>
<proteinExistence type="predicted"/>
<feature type="region of interest" description="Disordered" evidence="1">
    <location>
        <begin position="1"/>
        <end position="67"/>
    </location>
</feature>